<proteinExistence type="predicted"/>
<dbReference type="PANTHER" id="PTHR34374:SF1">
    <property type="entry name" value="LARGE RIBOSOMAL RNA SUBUNIT ACCUMULATION PROTEIN YCED HOMOLOG 1, CHLOROPLASTIC"/>
    <property type="match status" value="1"/>
</dbReference>
<sequence>MSIIDLKDLKNQKVKSVRVEDTIPLEECNANDEDVLFLDTPVIEGHIRYDREKLLFEGKVETTLSIPCSKCLEEISFPVNKPFEVVLVTEDEEYFMDYDSYCYKKDRIHLWDLIRTQIWDEVPIRILCREECKGICNRCGHNLNKGDCGCLPEEKPIDERMAKLRELLD</sequence>
<comment type="caution">
    <text evidence="1">The sequence shown here is derived from an EMBL/GenBank/DDBJ whole genome shotgun (WGS) entry which is preliminary data.</text>
</comment>
<protein>
    <submittedName>
        <fullName evidence="1">YceD family protein</fullName>
    </submittedName>
</protein>
<reference evidence="2" key="1">
    <citation type="journal article" date="2019" name="Int. J. Syst. Evol. Microbiol.">
        <title>The Global Catalogue of Microorganisms (GCM) 10K type strain sequencing project: providing services to taxonomists for standard genome sequencing and annotation.</title>
        <authorList>
            <consortium name="The Broad Institute Genomics Platform"/>
            <consortium name="The Broad Institute Genome Sequencing Center for Infectious Disease"/>
            <person name="Wu L."/>
            <person name="Ma J."/>
        </authorList>
    </citation>
    <scope>NUCLEOTIDE SEQUENCE [LARGE SCALE GENOMIC DNA]</scope>
    <source>
        <strain evidence="2">CCUG 46385</strain>
    </source>
</reference>
<accession>A0ABV9QPC4</accession>
<dbReference type="InterPro" id="IPR003772">
    <property type="entry name" value="YceD"/>
</dbReference>
<dbReference type="RefSeq" id="WP_379788830.1">
    <property type="nucleotide sequence ID" value="NZ_JBHSHL010000042.1"/>
</dbReference>
<keyword evidence="2" id="KW-1185">Reference proteome</keyword>
<gene>
    <name evidence="1" type="ORF">ACFO4R_09350</name>
</gene>
<evidence type="ECO:0000313" key="1">
    <source>
        <dbReference type="EMBL" id="MFC4805286.1"/>
    </source>
</evidence>
<dbReference type="Pfam" id="PF02620">
    <property type="entry name" value="YceD"/>
    <property type="match status" value="1"/>
</dbReference>
<organism evidence="1 2">
    <name type="scientific">Filifactor villosus</name>
    <dbReference type="NCBI Taxonomy" id="29374"/>
    <lineage>
        <taxon>Bacteria</taxon>
        <taxon>Bacillati</taxon>
        <taxon>Bacillota</taxon>
        <taxon>Clostridia</taxon>
        <taxon>Peptostreptococcales</taxon>
        <taxon>Filifactoraceae</taxon>
        <taxon>Filifactor</taxon>
    </lineage>
</organism>
<name>A0ABV9QPC4_9FIRM</name>
<dbReference type="PANTHER" id="PTHR34374">
    <property type="entry name" value="LARGE RIBOSOMAL RNA SUBUNIT ACCUMULATION PROTEIN YCED HOMOLOG 1, CHLOROPLASTIC"/>
    <property type="match status" value="1"/>
</dbReference>
<dbReference type="Proteomes" id="UP001595916">
    <property type="component" value="Unassembled WGS sequence"/>
</dbReference>
<dbReference type="EMBL" id="JBHSHL010000042">
    <property type="protein sequence ID" value="MFC4805286.1"/>
    <property type="molecule type" value="Genomic_DNA"/>
</dbReference>
<evidence type="ECO:0000313" key="2">
    <source>
        <dbReference type="Proteomes" id="UP001595916"/>
    </source>
</evidence>